<evidence type="ECO:0000259" key="2">
    <source>
        <dbReference type="Pfam" id="PF12667"/>
    </source>
</evidence>
<evidence type="ECO:0008006" key="6">
    <source>
        <dbReference type="Google" id="ProtNLM"/>
    </source>
</evidence>
<sequence length="251" mass="28875">MKKKSIFLTGLIMLLSSVILQSCKDDDDDVYYYNSYAYAIGDMVVKEGESPYLQLDSKKTMLPSNTSIPSFFLEDGRRVIINFSLLQENYMGYDYYVAINDIDTVLVKNIIPITPETADSIGNDPVNIIDMWTSDEYLTIQFEMQGAGEKKHMVNVVRDFSLSDNPDKDNYMQLEFRHNMEDDPKIDRRLWGVASFRLKDLAPQESNLSGLKIKVNTFGGEKTYNLKYDKEKSLNTDSEKIQENSSFIHIK</sequence>
<accession>A0A316R681</accession>
<evidence type="ECO:0000256" key="1">
    <source>
        <dbReference type="SAM" id="SignalP"/>
    </source>
</evidence>
<dbReference type="InterPro" id="IPR024299">
    <property type="entry name" value="NigD-like_OB_dom"/>
</dbReference>
<feature type="domain" description="NigD-like N-terminal OB" evidence="2">
    <location>
        <begin position="41"/>
        <end position="105"/>
    </location>
</feature>
<dbReference type="Gene3D" id="2.60.40.2370">
    <property type="entry name" value="NigD-like, C-terminal beta sandwich domain"/>
    <property type="match status" value="1"/>
</dbReference>
<gene>
    <name evidence="4" type="ORF">DDY73_02260</name>
</gene>
<comment type="caution">
    <text evidence="4">The sequence shown here is derived from an EMBL/GenBank/DDBJ whole genome shotgun (WGS) entry which is preliminary data.</text>
</comment>
<reference evidence="4 5" key="1">
    <citation type="journal article" date="2018" name="Nat. Biotechnol.">
        <title>A standardized bacterial taxonomy based on genome phylogeny substantially revises the tree of life.</title>
        <authorList>
            <person name="Parks D.H."/>
            <person name="Chuvochina M."/>
            <person name="Waite D.W."/>
            <person name="Rinke C."/>
            <person name="Skarshewski A."/>
            <person name="Chaumeil P.A."/>
            <person name="Hugenholtz P."/>
        </authorList>
    </citation>
    <scope>NUCLEOTIDE SEQUENCE [LARGE SCALE GENOMIC DNA]</scope>
    <source>
        <strain evidence="4">UBA11482</strain>
    </source>
</reference>
<dbReference type="PROSITE" id="PS51257">
    <property type="entry name" value="PROKAR_LIPOPROTEIN"/>
    <property type="match status" value="1"/>
</dbReference>
<evidence type="ECO:0000259" key="3">
    <source>
        <dbReference type="Pfam" id="PF17415"/>
    </source>
</evidence>
<evidence type="ECO:0000313" key="4">
    <source>
        <dbReference type="EMBL" id="HBJ07806.1"/>
    </source>
</evidence>
<feature type="domain" description="NigD-like C-terminal" evidence="3">
    <location>
        <begin position="109"/>
        <end position="228"/>
    </location>
</feature>
<name>A0A316R681_9BACT</name>
<keyword evidence="1" id="KW-0732">Signal</keyword>
<feature type="signal peptide" evidence="1">
    <location>
        <begin position="1"/>
        <end position="21"/>
    </location>
</feature>
<dbReference type="InterPro" id="IPR035376">
    <property type="entry name" value="NigD_C"/>
</dbReference>
<feature type="chain" id="PRO_5030062747" description="NigD-like C-terminal beta sandwich domain-containing protein" evidence="1">
    <location>
        <begin position="22"/>
        <end position="251"/>
    </location>
</feature>
<dbReference type="InterPro" id="IPR038143">
    <property type="entry name" value="NigD-like_C_dom_sf"/>
</dbReference>
<protein>
    <recommendedName>
        <fullName evidence="6">NigD-like C-terminal beta sandwich domain-containing protein</fullName>
    </recommendedName>
</protein>
<dbReference type="EMBL" id="DNWC01000034">
    <property type="protein sequence ID" value="HBJ07806.1"/>
    <property type="molecule type" value="Genomic_DNA"/>
</dbReference>
<dbReference type="InterPro" id="IPR038179">
    <property type="entry name" value="NigD-like_N_sf"/>
</dbReference>
<dbReference type="Pfam" id="PF12667">
    <property type="entry name" value="NigD_N"/>
    <property type="match status" value="1"/>
</dbReference>
<dbReference type="RefSeq" id="WP_270214385.1">
    <property type="nucleotide sequence ID" value="NZ_CAUAJF010000067.1"/>
</dbReference>
<dbReference type="Gene3D" id="2.40.50.500">
    <property type="entry name" value="NigD-like N-terminal OB domain"/>
    <property type="match status" value="1"/>
</dbReference>
<proteinExistence type="predicted"/>
<evidence type="ECO:0000313" key="5">
    <source>
        <dbReference type="Proteomes" id="UP000262954"/>
    </source>
</evidence>
<dbReference type="Proteomes" id="UP000262954">
    <property type="component" value="Unassembled WGS sequence"/>
</dbReference>
<dbReference type="Pfam" id="PF17415">
    <property type="entry name" value="NigD_C"/>
    <property type="match status" value="1"/>
</dbReference>
<organism evidence="4 5">
    <name type="scientific">Coprobacter fastidiosus</name>
    <dbReference type="NCBI Taxonomy" id="1099853"/>
    <lineage>
        <taxon>Bacteria</taxon>
        <taxon>Pseudomonadati</taxon>
        <taxon>Bacteroidota</taxon>
        <taxon>Bacteroidia</taxon>
        <taxon>Bacteroidales</taxon>
        <taxon>Barnesiellaceae</taxon>
        <taxon>Coprobacter</taxon>
    </lineage>
</organism>
<dbReference type="AlphaFoldDB" id="A0A316R681"/>